<keyword evidence="2" id="KW-1185">Reference proteome</keyword>
<comment type="caution">
    <text evidence="1">The sequence shown here is derived from an EMBL/GenBank/DDBJ whole genome shotgun (WGS) entry which is preliminary data.</text>
</comment>
<gene>
    <name evidence="1" type="ORF">A9Q68_02005</name>
</gene>
<dbReference type="STRING" id="1856638.A9Q68_02005"/>
<sequence>MGNIYLVPYLHTYTNKINSPISIIYWDRANLNETDEKNKYYRFQHKFETKKDKALGYIEYRKFVKKILLENEFDVIILLQTLSALLLSDILLKNYKNKYIVDVRDYTYENNKLIYNIEKKLLKNSAMNVVSSEGFLNFLPTEAEYEVAHNIRNWPIENLLKIKRRDKIREKLNIVFVGYVNYQEQHKKLLLALKNDPRFHISFIGTRGDELYPFCEENEIQNVTLVDTFKSEQTLDFYENADFVNNLYGNHTPVLDYALSNKLYYAATLNIPILVCEETFMEDISHKYHFGVTVNLDNPKKLGDYLFESYQNIDWNQLDNGTNKFIKHVESQQNQFEEKLFKLLN</sequence>
<evidence type="ECO:0000313" key="2">
    <source>
        <dbReference type="Proteomes" id="UP000182015"/>
    </source>
</evidence>
<dbReference type="EMBL" id="LZDD01000001">
    <property type="protein sequence ID" value="OJF73031.1"/>
    <property type="molecule type" value="Genomic_DNA"/>
</dbReference>
<dbReference type="AlphaFoldDB" id="A0A1L8MQH4"/>
<dbReference type="Gene3D" id="3.40.50.2000">
    <property type="entry name" value="Glycogen Phosphorylase B"/>
    <property type="match status" value="1"/>
</dbReference>
<proteinExistence type="predicted"/>
<dbReference type="Proteomes" id="UP000182015">
    <property type="component" value="Unassembled WGS sequence"/>
</dbReference>
<evidence type="ECO:0008006" key="3">
    <source>
        <dbReference type="Google" id="ProtNLM"/>
    </source>
</evidence>
<reference evidence="2" key="1">
    <citation type="submission" date="2016-06" db="EMBL/GenBank/DDBJ databases">
        <authorList>
            <person name="de Vries S.P.W."/>
            <person name="Hadjirin N.F."/>
            <person name="Lay E.M."/>
            <person name="Zadoks R.N."/>
            <person name="Peacock S.J."/>
            <person name="Parkhill J."/>
            <person name="Grant A.J."/>
            <person name="Mcdougall S."/>
            <person name="Holmes M.A."/>
        </authorList>
    </citation>
    <scope>NUCLEOTIDE SEQUENCE [LARGE SCALE GENOMIC DNA]</scope>
    <source>
        <strain evidence="2">NZ1587</strain>
    </source>
</reference>
<organism evidence="1 2">
    <name type="scientific">Streptococcus bovimastitidis</name>
    <dbReference type="NCBI Taxonomy" id="1856638"/>
    <lineage>
        <taxon>Bacteria</taxon>
        <taxon>Bacillati</taxon>
        <taxon>Bacillota</taxon>
        <taxon>Bacilli</taxon>
        <taxon>Lactobacillales</taxon>
        <taxon>Streptococcaceae</taxon>
        <taxon>Streptococcus</taxon>
    </lineage>
</organism>
<evidence type="ECO:0000313" key="1">
    <source>
        <dbReference type="EMBL" id="OJF73031.1"/>
    </source>
</evidence>
<accession>A0A1L8MQH4</accession>
<name>A0A1L8MQH4_9STRE</name>
<protein>
    <recommendedName>
        <fullName evidence="3">Capsular biosynthesis protein</fullName>
    </recommendedName>
</protein>
<dbReference type="SUPFAM" id="SSF53756">
    <property type="entry name" value="UDP-Glycosyltransferase/glycogen phosphorylase"/>
    <property type="match status" value="1"/>
</dbReference>